<feature type="transmembrane region" description="Helical" evidence="7">
    <location>
        <begin position="87"/>
        <end position="108"/>
    </location>
</feature>
<accession>A0AAC9HFN1</accession>
<evidence type="ECO:0000256" key="1">
    <source>
        <dbReference type="ARBA" id="ARBA00004651"/>
    </source>
</evidence>
<proteinExistence type="predicted"/>
<keyword evidence="5 7" id="KW-1133">Transmembrane helix</keyword>
<feature type="transmembrane region" description="Helical" evidence="7">
    <location>
        <begin position="407"/>
        <end position="425"/>
    </location>
</feature>
<feature type="transmembrane region" description="Helical" evidence="7">
    <location>
        <begin position="156"/>
        <end position="179"/>
    </location>
</feature>
<evidence type="ECO:0000313" key="11">
    <source>
        <dbReference type="Proteomes" id="UP000094598"/>
    </source>
</evidence>
<evidence type="ECO:0000256" key="2">
    <source>
        <dbReference type="ARBA" id="ARBA00022448"/>
    </source>
</evidence>
<keyword evidence="6 7" id="KW-0472">Membrane</keyword>
<dbReference type="PROSITE" id="PS50850">
    <property type="entry name" value="MFS"/>
    <property type="match status" value="1"/>
</dbReference>
<dbReference type="Pfam" id="PF07690">
    <property type="entry name" value="MFS_1"/>
    <property type="match status" value="1"/>
</dbReference>
<reference evidence="10 12" key="2">
    <citation type="submission" date="2019-05" db="EMBL/GenBank/DDBJ databases">
        <title>Genome sequence of Moorella thermoacetica ATCC 33924.</title>
        <authorList>
            <person name="Poehlein A."/>
            <person name="Bengelsdorf F.R."/>
            <person name="Duerre P."/>
            <person name="Daniel R."/>
        </authorList>
    </citation>
    <scope>NUCLEOTIDE SEQUENCE [LARGE SCALE GENOMIC DNA]</scope>
    <source>
        <strain evidence="10 12">ATCC 33924</strain>
    </source>
</reference>
<evidence type="ECO:0000313" key="12">
    <source>
        <dbReference type="Proteomes" id="UP000322283"/>
    </source>
</evidence>
<evidence type="ECO:0000313" key="9">
    <source>
        <dbReference type="EMBL" id="AOQ22909.1"/>
    </source>
</evidence>
<dbReference type="EMBL" id="CP017019">
    <property type="protein sequence ID" value="AOQ22909.1"/>
    <property type="molecule type" value="Genomic_DNA"/>
</dbReference>
<keyword evidence="4 7" id="KW-0812">Transmembrane</keyword>
<feature type="transmembrane region" description="Helical" evidence="7">
    <location>
        <begin position="114"/>
        <end position="135"/>
    </location>
</feature>
<gene>
    <name evidence="9" type="primary">proP</name>
    <name evidence="9" type="ORF">Maut_00434</name>
    <name evidence="10" type="ORF">MTAT_24540</name>
</gene>
<dbReference type="Proteomes" id="UP000322283">
    <property type="component" value="Unassembled WGS sequence"/>
</dbReference>
<dbReference type="PANTHER" id="PTHR43045">
    <property type="entry name" value="SHIKIMATE TRANSPORTER"/>
    <property type="match status" value="1"/>
</dbReference>
<dbReference type="Gene3D" id="1.20.1250.20">
    <property type="entry name" value="MFS general substrate transporter like domains"/>
    <property type="match status" value="2"/>
</dbReference>
<protein>
    <submittedName>
        <fullName evidence="9">Proline/betaine transporter</fullName>
    </submittedName>
</protein>
<dbReference type="Proteomes" id="UP000094598">
    <property type="component" value="Chromosome"/>
</dbReference>
<dbReference type="RefSeq" id="WP_069588029.1">
    <property type="nucleotide sequence ID" value="NZ_CP017019.1"/>
</dbReference>
<dbReference type="InterPro" id="IPR036259">
    <property type="entry name" value="MFS_trans_sf"/>
</dbReference>
<keyword evidence="2" id="KW-0813">Transport</keyword>
<name>A0AAC9HFN1_NEOTH</name>
<reference evidence="9 11" key="1">
    <citation type="submission" date="2016-08" db="EMBL/GenBank/DDBJ databases">
        <title>Moorella thermoacetica DSM 103132.</title>
        <authorList>
            <person name="Jendresen C.B."/>
            <person name="Redl S.M."/>
            <person name="Jensen T.O."/>
            <person name="Nielsen A.T."/>
        </authorList>
    </citation>
    <scope>NUCLEOTIDE SEQUENCE [LARGE SCALE GENOMIC DNA]</scope>
    <source>
        <strain evidence="9 11">DSM 103132</strain>
    </source>
</reference>
<evidence type="ECO:0000256" key="3">
    <source>
        <dbReference type="ARBA" id="ARBA00022475"/>
    </source>
</evidence>
<dbReference type="PANTHER" id="PTHR43045:SF1">
    <property type="entry name" value="SHIKIMATE TRANSPORTER"/>
    <property type="match status" value="1"/>
</dbReference>
<feature type="transmembrane region" description="Helical" evidence="7">
    <location>
        <begin position="241"/>
        <end position="262"/>
    </location>
</feature>
<dbReference type="GO" id="GO:0005886">
    <property type="term" value="C:plasma membrane"/>
    <property type="evidence" value="ECO:0007669"/>
    <property type="project" value="UniProtKB-SubCell"/>
</dbReference>
<comment type="subcellular location">
    <subcellularLocation>
        <location evidence="1">Cell membrane</location>
        <topology evidence="1">Multi-pass membrane protein</topology>
    </subcellularLocation>
</comment>
<evidence type="ECO:0000256" key="7">
    <source>
        <dbReference type="SAM" id="Phobius"/>
    </source>
</evidence>
<keyword evidence="3" id="KW-1003">Cell membrane</keyword>
<dbReference type="InterPro" id="IPR011701">
    <property type="entry name" value="MFS"/>
</dbReference>
<feature type="domain" description="Major facilitator superfamily (MFS) profile" evidence="8">
    <location>
        <begin position="15"/>
        <end position="429"/>
    </location>
</feature>
<feature type="transmembrane region" description="Helical" evidence="7">
    <location>
        <begin position="49"/>
        <end position="67"/>
    </location>
</feature>
<dbReference type="SUPFAM" id="SSF103473">
    <property type="entry name" value="MFS general substrate transporter"/>
    <property type="match status" value="1"/>
</dbReference>
<feature type="transmembrane region" description="Helical" evidence="7">
    <location>
        <begin position="312"/>
        <end position="331"/>
    </location>
</feature>
<dbReference type="GO" id="GO:0022857">
    <property type="term" value="F:transmembrane transporter activity"/>
    <property type="evidence" value="ECO:0007669"/>
    <property type="project" value="InterPro"/>
</dbReference>
<evidence type="ECO:0000313" key="10">
    <source>
        <dbReference type="EMBL" id="TYL10562.1"/>
    </source>
</evidence>
<feature type="transmembrane region" description="Helical" evidence="7">
    <location>
        <begin position="374"/>
        <end position="395"/>
    </location>
</feature>
<evidence type="ECO:0000256" key="5">
    <source>
        <dbReference type="ARBA" id="ARBA00022989"/>
    </source>
</evidence>
<dbReference type="InterPro" id="IPR005829">
    <property type="entry name" value="Sugar_transporter_CS"/>
</dbReference>
<feature type="transmembrane region" description="Helical" evidence="7">
    <location>
        <begin position="12"/>
        <end position="37"/>
    </location>
</feature>
<feature type="transmembrane region" description="Helical" evidence="7">
    <location>
        <begin position="282"/>
        <end position="300"/>
    </location>
</feature>
<feature type="transmembrane region" description="Helical" evidence="7">
    <location>
        <begin position="337"/>
        <end position="362"/>
    </location>
</feature>
<dbReference type="InterPro" id="IPR020846">
    <property type="entry name" value="MFS_dom"/>
</dbReference>
<organism evidence="9 11">
    <name type="scientific">Neomoorella thermoacetica</name>
    <name type="common">Clostridium thermoaceticum</name>
    <dbReference type="NCBI Taxonomy" id="1525"/>
    <lineage>
        <taxon>Bacteria</taxon>
        <taxon>Bacillati</taxon>
        <taxon>Bacillota</taxon>
        <taxon>Clostridia</taxon>
        <taxon>Neomoorellales</taxon>
        <taxon>Neomoorellaceae</taxon>
        <taxon>Neomoorella</taxon>
    </lineage>
</organism>
<dbReference type="PROSITE" id="PS00217">
    <property type="entry name" value="SUGAR_TRANSPORT_2"/>
    <property type="match status" value="1"/>
</dbReference>
<dbReference type="AlphaFoldDB" id="A0AAC9HFN1"/>
<feature type="transmembrane region" description="Helical" evidence="7">
    <location>
        <begin position="191"/>
        <end position="210"/>
    </location>
</feature>
<evidence type="ECO:0000259" key="8">
    <source>
        <dbReference type="PROSITE" id="PS50850"/>
    </source>
</evidence>
<evidence type="ECO:0000256" key="4">
    <source>
        <dbReference type="ARBA" id="ARBA00022692"/>
    </source>
</evidence>
<keyword evidence="12" id="KW-1185">Reference proteome</keyword>
<dbReference type="EMBL" id="VCDX01000010">
    <property type="protein sequence ID" value="TYL10562.1"/>
    <property type="molecule type" value="Genomic_DNA"/>
</dbReference>
<evidence type="ECO:0000256" key="6">
    <source>
        <dbReference type="ARBA" id="ARBA00023136"/>
    </source>
</evidence>
<sequence length="432" mass="46889">MANETSVNNRQVIVATIASVLGWSLDLFDLFLILYVAPTVGSLFFPSKIQTLSLASVFAAFAISVLVRPLGSAFFGNYADKWGRKRAMIITVTGVGVATSLLGTLPTFNRVGLLAPILFLLIRVLQGIFVGGVTASTHTIGTETVAPRWRGLMSGLISGGASIGSLVASIVLFIVTSIFPGEAFKVWGWRFMFFSGLLCVVFGIILYKTLEESPIWLQMKEREQLNKKPVETPLKTLLSKAYAPILLINIIIVAGAASQYYLTSGYLPSFLELVNQVSRSTVGKIMISGSIVAFISPVLVGHLSEMIGRKKTFLLTGIINLFIVPVIYLQLSQIHTYSIMVLFTIIISFLGNAAYAPVLIFLNERFPTEIRASGTALSWNIGFAIGGLMPTFVTALSPTLKYIPTRLIAFLIGVTILFLIGSLVSPETKGRF</sequence>